<reference evidence="3" key="1">
    <citation type="submission" date="2016-10" db="EMBL/GenBank/DDBJ databases">
        <authorList>
            <person name="Varghese N."/>
            <person name="Submissions S."/>
        </authorList>
    </citation>
    <scope>NUCLEOTIDE SEQUENCE [LARGE SCALE GENOMIC DNA]</scope>
    <source>
        <strain evidence="3">DSM 16108</strain>
    </source>
</reference>
<sequence>MPHLNDPIPNGSHPIVDPDAIKKQDPENLDQEQLKPDEEKTKPEDFEAFNVDKVDQLEREKKDYKDSE</sequence>
<keyword evidence="3" id="KW-1185">Reference proteome</keyword>
<feature type="compositionally biased region" description="Basic and acidic residues" evidence="1">
    <location>
        <begin position="19"/>
        <end position="68"/>
    </location>
</feature>
<dbReference type="AlphaFoldDB" id="A0A1I3X9L7"/>
<dbReference type="EMBL" id="FOSJ01000013">
    <property type="protein sequence ID" value="SFK16295.1"/>
    <property type="molecule type" value="Genomic_DNA"/>
</dbReference>
<evidence type="ECO:0000313" key="2">
    <source>
        <dbReference type="EMBL" id="SFK16295.1"/>
    </source>
</evidence>
<accession>A0A1I3X9L7</accession>
<dbReference type="RefSeq" id="WP_072695334.1">
    <property type="nucleotide sequence ID" value="NZ_FOSJ01000013.1"/>
</dbReference>
<name>A0A1I3X9L7_9LACT</name>
<feature type="region of interest" description="Disordered" evidence="1">
    <location>
        <begin position="1"/>
        <end position="68"/>
    </location>
</feature>
<dbReference type="Proteomes" id="UP000199589">
    <property type="component" value="Unassembled WGS sequence"/>
</dbReference>
<protein>
    <submittedName>
        <fullName evidence="2">Uncharacterized protein</fullName>
    </submittedName>
</protein>
<gene>
    <name evidence="2" type="ORF">SAMN04488569_101313</name>
</gene>
<evidence type="ECO:0000313" key="3">
    <source>
        <dbReference type="Proteomes" id="UP000199589"/>
    </source>
</evidence>
<dbReference type="OrthoDB" id="2168679at2"/>
<organism evidence="2 3">
    <name type="scientific">Marinilactibacillus piezotolerans</name>
    <dbReference type="NCBI Taxonomy" id="258723"/>
    <lineage>
        <taxon>Bacteria</taxon>
        <taxon>Bacillati</taxon>
        <taxon>Bacillota</taxon>
        <taxon>Bacilli</taxon>
        <taxon>Lactobacillales</taxon>
        <taxon>Carnobacteriaceae</taxon>
        <taxon>Marinilactibacillus</taxon>
    </lineage>
</organism>
<proteinExistence type="predicted"/>
<evidence type="ECO:0000256" key="1">
    <source>
        <dbReference type="SAM" id="MobiDB-lite"/>
    </source>
</evidence>